<evidence type="ECO:0000256" key="1">
    <source>
        <dbReference type="SAM" id="MobiDB-lite"/>
    </source>
</evidence>
<protein>
    <submittedName>
        <fullName evidence="3">RcpC/CpaB family pilus assembly protein</fullName>
    </submittedName>
</protein>
<gene>
    <name evidence="3" type="ORF">N5P18_09005</name>
</gene>
<evidence type="ECO:0000313" key="3">
    <source>
        <dbReference type="EMBL" id="WWF03850.1"/>
    </source>
</evidence>
<feature type="domain" description="Flp pilus assembly protein RcpC/CpaB" evidence="2">
    <location>
        <begin position="117"/>
        <end position="238"/>
    </location>
</feature>
<evidence type="ECO:0000313" key="4">
    <source>
        <dbReference type="Proteomes" id="UP001381003"/>
    </source>
</evidence>
<accession>A0ABZ2FBU9</accession>
<evidence type="ECO:0000259" key="2">
    <source>
        <dbReference type="Pfam" id="PF16976"/>
    </source>
</evidence>
<dbReference type="RefSeq" id="WP_338537471.1">
    <property type="nucleotide sequence ID" value="NZ_CP104874.1"/>
</dbReference>
<feature type="region of interest" description="Disordered" evidence="1">
    <location>
        <begin position="191"/>
        <end position="211"/>
    </location>
</feature>
<reference evidence="3 4" key="1">
    <citation type="submission" date="2022-09" db="EMBL/GenBank/DDBJ databases">
        <title>Complete genome sequence of Janibacter terrae strain COS04-44, PCL-degrading bacteria isolated from oil spilled coast.</title>
        <authorList>
            <person name="Park H."/>
            <person name="Kim J.Y."/>
            <person name="An S.H."/>
            <person name="Lee C.M."/>
            <person name="Weon H.-Y."/>
        </authorList>
    </citation>
    <scope>NUCLEOTIDE SEQUENCE [LARGE SCALE GENOMIC DNA]</scope>
    <source>
        <strain evidence="3 4">COS04-44</strain>
    </source>
</reference>
<sequence length="275" mass="29041">MKRRVIAVIVAVLLALGGSVMVLTYVRGADARAVAGAQPVYVYVAEQPVPAGTTLKDAQRNDLIVRTKVASEARPDGALEWVGPDNNALLALSDVQPGEFLMTSRFGTTPTGTKAIEVPPGKLAMSVELSDPARVGEFVTPGSRIAIYATHKIKVIGDGAKVKQINELDVSGTSVLLPNVQVIAMGTKPLAAPTQQASPDDEEESDAQATEQQSFLVTVAVDPKDAPRLAHGITEYQLYAGLRGSDVKMDDGSSTNDMTVFDEDVAADLLRKDAS</sequence>
<name>A0ABZ2FBU9_9MICO</name>
<dbReference type="Pfam" id="PF16976">
    <property type="entry name" value="RcpC"/>
    <property type="match status" value="1"/>
</dbReference>
<organism evidence="3 4">
    <name type="scientific">Janibacter terrae</name>
    <dbReference type="NCBI Taxonomy" id="103817"/>
    <lineage>
        <taxon>Bacteria</taxon>
        <taxon>Bacillati</taxon>
        <taxon>Actinomycetota</taxon>
        <taxon>Actinomycetes</taxon>
        <taxon>Micrococcales</taxon>
        <taxon>Intrasporangiaceae</taxon>
        <taxon>Janibacter</taxon>
    </lineage>
</organism>
<dbReference type="EMBL" id="CP104874">
    <property type="protein sequence ID" value="WWF03850.1"/>
    <property type="molecule type" value="Genomic_DNA"/>
</dbReference>
<proteinExistence type="predicted"/>
<dbReference type="Proteomes" id="UP001381003">
    <property type="component" value="Chromosome"/>
</dbReference>
<dbReference type="InterPro" id="IPR031571">
    <property type="entry name" value="RcpC_dom"/>
</dbReference>
<keyword evidence="4" id="KW-1185">Reference proteome</keyword>